<dbReference type="InterPro" id="IPR051044">
    <property type="entry name" value="MAG_DAG_Lipase"/>
</dbReference>
<keyword evidence="4" id="KW-1185">Reference proteome</keyword>
<feature type="active site" description="Nucleophile" evidence="1">
    <location>
        <position position="114"/>
    </location>
</feature>
<dbReference type="PANTHER" id="PTHR11614">
    <property type="entry name" value="PHOSPHOLIPASE-RELATED"/>
    <property type="match status" value="1"/>
</dbReference>
<dbReference type="SUPFAM" id="SSF53474">
    <property type="entry name" value="alpha/beta-Hydrolases"/>
    <property type="match status" value="1"/>
</dbReference>
<dbReference type="Gene3D" id="3.40.50.1820">
    <property type="entry name" value="alpha/beta hydrolase"/>
    <property type="match status" value="1"/>
</dbReference>
<comment type="caution">
    <text evidence="3">The sequence shown here is derived from an EMBL/GenBank/DDBJ whole genome shotgun (WGS) entry which is preliminary data.</text>
</comment>
<protein>
    <submittedName>
        <fullName evidence="3">Alpha/beta fold hydrolase</fullName>
    </submittedName>
</protein>
<dbReference type="InterPro" id="IPR022742">
    <property type="entry name" value="Hydrolase_4"/>
</dbReference>
<accession>A0A372MIS0</accession>
<evidence type="ECO:0000256" key="1">
    <source>
        <dbReference type="PIRSR" id="PIRSR017388-1"/>
    </source>
</evidence>
<dbReference type="PIRSF" id="PIRSF017388">
    <property type="entry name" value="Esterase_lipase"/>
    <property type="match status" value="1"/>
</dbReference>
<sequence length="280" mass="31324">MHIAYEVPDFSAKHYQDQAPVRKSARAWAMVHEEPAKEAVLLCHGYKGYPGELIRPGVDLFDKGYDVYCPRYPGHGTSNTDFLASKAEDWIGTAYDAYAHLSREYDTVSVVGHSMGGAVATIIADAFSVDTLVLLAPALVIPAIPRKTIWVLKHFIKKRKISWQSDSEYHFYYEGDPDDDAYLGSQYWSYQFPSGIWELERVRKQAVACIDHLASDTLAISGGMDSAIPPEACTLVTSKSKGVNKHLHIEDIGHLMPYDKNQKAQDRAMAEVVSWIEGNR</sequence>
<dbReference type="GO" id="GO:0052689">
    <property type="term" value="F:carboxylic ester hydrolase activity"/>
    <property type="evidence" value="ECO:0007669"/>
    <property type="project" value="InterPro"/>
</dbReference>
<reference evidence="3 4" key="2">
    <citation type="submission" date="2018-09" db="EMBL/GenBank/DDBJ databases">
        <title>Genome of Sphaerochaeta halotolerans strain 4-11.</title>
        <authorList>
            <person name="Nazina T.N."/>
            <person name="Sokolova D.S."/>
        </authorList>
    </citation>
    <scope>NUCLEOTIDE SEQUENCE [LARGE SCALE GENOMIC DNA]</scope>
    <source>
        <strain evidence="3 4">4-11</strain>
    </source>
</reference>
<gene>
    <name evidence="3" type="ORF">DYP60_04760</name>
</gene>
<name>A0A372MIS0_9SPIR</name>
<organism evidence="3 4">
    <name type="scientific">Sphaerochaeta halotolerans</name>
    <dbReference type="NCBI Taxonomy" id="2293840"/>
    <lineage>
        <taxon>Bacteria</taxon>
        <taxon>Pseudomonadati</taxon>
        <taxon>Spirochaetota</taxon>
        <taxon>Spirochaetia</taxon>
        <taxon>Spirochaetales</taxon>
        <taxon>Sphaerochaetaceae</taxon>
        <taxon>Sphaerochaeta</taxon>
    </lineage>
</organism>
<dbReference type="Proteomes" id="UP000264002">
    <property type="component" value="Unassembled WGS sequence"/>
</dbReference>
<dbReference type="EMBL" id="QUWK01000004">
    <property type="protein sequence ID" value="RFU95333.1"/>
    <property type="molecule type" value="Genomic_DNA"/>
</dbReference>
<evidence type="ECO:0000313" key="4">
    <source>
        <dbReference type="Proteomes" id="UP000264002"/>
    </source>
</evidence>
<dbReference type="InterPro" id="IPR012354">
    <property type="entry name" value="Esterase_lipase"/>
</dbReference>
<dbReference type="Pfam" id="PF12146">
    <property type="entry name" value="Hydrolase_4"/>
    <property type="match status" value="1"/>
</dbReference>
<feature type="active site" description="Charge relay system" evidence="1">
    <location>
        <position position="254"/>
    </location>
</feature>
<feature type="active site" description="Charge relay system" evidence="1">
    <location>
        <position position="225"/>
    </location>
</feature>
<dbReference type="InterPro" id="IPR029058">
    <property type="entry name" value="AB_hydrolase_fold"/>
</dbReference>
<proteinExistence type="predicted"/>
<dbReference type="InterPro" id="IPR000073">
    <property type="entry name" value="AB_hydrolase_1"/>
</dbReference>
<evidence type="ECO:0000259" key="2">
    <source>
        <dbReference type="Pfam" id="PF12146"/>
    </source>
</evidence>
<reference evidence="4" key="1">
    <citation type="submission" date="2018-08" db="EMBL/GenBank/DDBJ databases">
        <authorList>
            <person name="Grouzdev D.S."/>
            <person name="Krutkina M.S."/>
        </authorList>
    </citation>
    <scope>NUCLEOTIDE SEQUENCE [LARGE SCALE GENOMIC DNA]</scope>
    <source>
        <strain evidence="4">4-11</strain>
    </source>
</reference>
<dbReference type="PRINTS" id="PR00111">
    <property type="entry name" value="ABHYDROLASE"/>
</dbReference>
<feature type="domain" description="Serine aminopeptidase S33" evidence="2">
    <location>
        <begin position="35"/>
        <end position="249"/>
    </location>
</feature>
<dbReference type="AlphaFoldDB" id="A0A372MIS0"/>
<evidence type="ECO:0000313" key="3">
    <source>
        <dbReference type="EMBL" id="RFU95333.1"/>
    </source>
</evidence>
<dbReference type="RefSeq" id="WP_117329743.1">
    <property type="nucleotide sequence ID" value="NZ_QUWK01000004.1"/>
</dbReference>
<keyword evidence="3" id="KW-0378">Hydrolase</keyword>